<organism evidence="1 2">
    <name type="scientific">Cyclospora cayetanensis</name>
    <dbReference type="NCBI Taxonomy" id="88456"/>
    <lineage>
        <taxon>Eukaryota</taxon>
        <taxon>Sar</taxon>
        <taxon>Alveolata</taxon>
        <taxon>Apicomplexa</taxon>
        <taxon>Conoidasida</taxon>
        <taxon>Coccidia</taxon>
        <taxon>Eucoccidiorida</taxon>
        <taxon>Eimeriorina</taxon>
        <taxon>Eimeriidae</taxon>
        <taxon>Cyclospora</taxon>
    </lineage>
</organism>
<dbReference type="EMBL" id="JROU02000708">
    <property type="protein sequence ID" value="OEH78491.1"/>
    <property type="molecule type" value="Genomic_DNA"/>
</dbReference>
<accession>A0A1D3D4W7</accession>
<comment type="caution">
    <text evidence="1">The sequence shown here is derived from an EMBL/GenBank/DDBJ whole genome shotgun (WGS) entry which is preliminary data.</text>
</comment>
<evidence type="ECO:0000313" key="1">
    <source>
        <dbReference type="EMBL" id="OEH78491.1"/>
    </source>
</evidence>
<keyword evidence="2" id="KW-1185">Reference proteome</keyword>
<proteinExistence type="predicted"/>
<gene>
    <name evidence="1" type="ORF">cyc_05651</name>
</gene>
<name>A0A1D3D4W7_9EIME</name>
<dbReference type="AlphaFoldDB" id="A0A1D3D4W7"/>
<dbReference type="Proteomes" id="UP000095192">
    <property type="component" value="Unassembled WGS sequence"/>
</dbReference>
<sequence>MGGTDKTAGSQATTACKNSVKLHEYVFAETQLPTHGAFRVMVEAGREGGEAKIAKASWSLPGILAPVSCKLSESGSSTFLGVRRILRATFCFMANT</sequence>
<reference evidence="1 2" key="1">
    <citation type="journal article" date="2016" name="BMC Genomics">
        <title>Comparative genomics reveals Cyclospora cayetanensis possesses coccidia-like metabolism and invasion components but unique surface antigens.</title>
        <authorList>
            <person name="Liu S."/>
            <person name="Wang L."/>
            <person name="Zheng H."/>
            <person name="Xu Z."/>
            <person name="Roellig D.M."/>
            <person name="Li N."/>
            <person name="Frace M.A."/>
            <person name="Tang K."/>
            <person name="Arrowood M.J."/>
            <person name="Moss D.M."/>
            <person name="Zhang L."/>
            <person name="Feng Y."/>
            <person name="Xiao L."/>
        </authorList>
    </citation>
    <scope>NUCLEOTIDE SEQUENCE [LARGE SCALE GENOMIC DNA]</scope>
    <source>
        <strain evidence="1 2">CHN_HEN01</strain>
    </source>
</reference>
<dbReference type="VEuPathDB" id="ToxoDB:cyc_05651"/>
<protein>
    <submittedName>
        <fullName evidence="1">Uncharacterized protein</fullName>
    </submittedName>
</protein>
<evidence type="ECO:0000313" key="2">
    <source>
        <dbReference type="Proteomes" id="UP000095192"/>
    </source>
</evidence>
<dbReference type="InParanoid" id="A0A1D3D4W7"/>